<dbReference type="InterPro" id="IPR051260">
    <property type="entry name" value="Diverse_substr_monoxygenases"/>
</dbReference>
<organism evidence="6 7">
    <name type="scientific">Pseudonocardia abyssalis</name>
    <dbReference type="NCBI Taxonomy" id="2792008"/>
    <lineage>
        <taxon>Bacteria</taxon>
        <taxon>Bacillati</taxon>
        <taxon>Actinomycetota</taxon>
        <taxon>Actinomycetes</taxon>
        <taxon>Pseudonocardiales</taxon>
        <taxon>Pseudonocardiaceae</taxon>
        <taxon>Pseudonocardia</taxon>
    </lineage>
</organism>
<dbReference type="PANTHER" id="PTHR30011">
    <property type="entry name" value="ALKANESULFONATE MONOOXYGENASE-RELATED"/>
    <property type="match status" value="1"/>
</dbReference>
<name>A0ABS6UR93_9PSEU</name>
<evidence type="ECO:0000256" key="2">
    <source>
        <dbReference type="ARBA" id="ARBA00022643"/>
    </source>
</evidence>
<accession>A0ABS6UR93</accession>
<evidence type="ECO:0000256" key="4">
    <source>
        <dbReference type="ARBA" id="ARBA00023033"/>
    </source>
</evidence>
<proteinExistence type="predicted"/>
<keyword evidence="2" id="KW-0288">FMN</keyword>
<sequence length="302" mass="31269">MTPDPCGVGVRLPTSDPFGDGALPVVEAAVRAESAGFDAVWVGDHLAFHAPILDALVTLGAVSAVTRRVGVGLAVLLPALREPVALAKQIATLQVLSGDRLLLGVGVGGESPAEWAAAGVPVTGRGRRTDVFLDALPGLLAGRPGVLPAPHDRPFPALTPAAPLPALVVGGRSDAALRRTVRHGADWLGIWSSPERVRRTRDRLDELAAGARRPRIVLDVFVAAGPSADDRAEAQAFLARTYGAESGAAMHRHLLAGDPRRIAEDLAAYRAVGVDGFVLTPAARDPLRAIEHLAAATDGVPA</sequence>
<evidence type="ECO:0000313" key="7">
    <source>
        <dbReference type="Proteomes" id="UP000694287"/>
    </source>
</evidence>
<dbReference type="EMBL" id="JADQDK010000001">
    <property type="protein sequence ID" value="MBW0134757.1"/>
    <property type="molecule type" value="Genomic_DNA"/>
</dbReference>
<dbReference type="Pfam" id="PF00296">
    <property type="entry name" value="Bac_luciferase"/>
    <property type="match status" value="1"/>
</dbReference>
<feature type="domain" description="Luciferase-like" evidence="5">
    <location>
        <begin position="25"/>
        <end position="274"/>
    </location>
</feature>
<comment type="caution">
    <text evidence="6">The sequence shown here is derived from an EMBL/GenBank/DDBJ whole genome shotgun (WGS) entry which is preliminary data.</text>
</comment>
<dbReference type="Proteomes" id="UP000694287">
    <property type="component" value="Unassembled WGS sequence"/>
</dbReference>
<evidence type="ECO:0000256" key="3">
    <source>
        <dbReference type="ARBA" id="ARBA00023002"/>
    </source>
</evidence>
<keyword evidence="3" id="KW-0560">Oxidoreductase</keyword>
<protein>
    <submittedName>
        <fullName evidence="6">LLM class flavin-dependent oxidoreductase</fullName>
    </submittedName>
</protein>
<keyword evidence="4" id="KW-0503">Monooxygenase</keyword>
<evidence type="ECO:0000259" key="5">
    <source>
        <dbReference type="Pfam" id="PF00296"/>
    </source>
</evidence>
<dbReference type="PANTHER" id="PTHR30011:SF16">
    <property type="entry name" value="C2H2 FINGER DOMAIN TRANSCRIPTION FACTOR (EUROFUNG)-RELATED"/>
    <property type="match status" value="1"/>
</dbReference>
<keyword evidence="1" id="KW-0285">Flavoprotein</keyword>
<dbReference type="RefSeq" id="WP_218605951.1">
    <property type="nucleotide sequence ID" value="NZ_JADQDJ010000467.1"/>
</dbReference>
<gene>
    <name evidence="6" type="ORF">I4I81_10865</name>
</gene>
<keyword evidence="7" id="KW-1185">Reference proteome</keyword>
<dbReference type="InterPro" id="IPR011251">
    <property type="entry name" value="Luciferase-like_dom"/>
</dbReference>
<evidence type="ECO:0000313" key="6">
    <source>
        <dbReference type="EMBL" id="MBW0134757.1"/>
    </source>
</evidence>
<evidence type="ECO:0000256" key="1">
    <source>
        <dbReference type="ARBA" id="ARBA00022630"/>
    </source>
</evidence>
<reference evidence="6 7" key="1">
    <citation type="submission" date="2020-11" db="EMBL/GenBank/DDBJ databases">
        <title>Pseudonocardia abyssalis sp. nov. and Pseudonocardia oceani sp. nov., description and phylogenomic analysis of two novel actinomycetes isolated from the deep Southern Ocean.</title>
        <authorList>
            <person name="Parra J."/>
        </authorList>
    </citation>
    <scope>NUCLEOTIDE SEQUENCE [LARGE SCALE GENOMIC DNA]</scope>
    <source>
        <strain evidence="6 7">KRD-168</strain>
    </source>
</reference>